<keyword evidence="8" id="KW-1185">Reference proteome</keyword>
<feature type="transmembrane region" description="Helical" evidence="6">
    <location>
        <begin position="128"/>
        <end position="147"/>
    </location>
</feature>
<evidence type="ECO:0000313" key="8">
    <source>
        <dbReference type="Proteomes" id="UP000220527"/>
    </source>
</evidence>
<dbReference type="InterPro" id="IPR022791">
    <property type="entry name" value="L-PG_synthase/AglD"/>
</dbReference>
<organism evidence="7 8">
    <name type="scientific">Candidatus Viridilinea mediisalina</name>
    <dbReference type="NCBI Taxonomy" id="2024553"/>
    <lineage>
        <taxon>Bacteria</taxon>
        <taxon>Bacillati</taxon>
        <taxon>Chloroflexota</taxon>
        <taxon>Chloroflexia</taxon>
        <taxon>Chloroflexales</taxon>
        <taxon>Chloroflexineae</taxon>
        <taxon>Oscillochloridaceae</taxon>
        <taxon>Candidatus Viridilinea</taxon>
    </lineage>
</organism>
<protein>
    <recommendedName>
        <fullName evidence="9">Lysylphosphatidylglycerol synthetase</fullName>
    </recommendedName>
</protein>
<evidence type="ECO:0000256" key="5">
    <source>
        <dbReference type="ARBA" id="ARBA00023136"/>
    </source>
</evidence>
<feature type="transmembrane region" description="Helical" evidence="6">
    <location>
        <begin position="197"/>
        <end position="218"/>
    </location>
</feature>
<dbReference type="Proteomes" id="UP000220527">
    <property type="component" value="Unassembled WGS sequence"/>
</dbReference>
<comment type="caution">
    <text evidence="7">The sequence shown here is derived from an EMBL/GenBank/DDBJ whole genome shotgun (WGS) entry which is preliminary data.</text>
</comment>
<evidence type="ECO:0000256" key="2">
    <source>
        <dbReference type="ARBA" id="ARBA00022475"/>
    </source>
</evidence>
<evidence type="ECO:0008006" key="9">
    <source>
        <dbReference type="Google" id="ProtNLM"/>
    </source>
</evidence>
<evidence type="ECO:0000313" key="7">
    <source>
        <dbReference type="EMBL" id="PDW04578.1"/>
    </source>
</evidence>
<name>A0A2A6RNX7_9CHLR</name>
<feature type="transmembrane region" description="Helical" evidence="6">
    <location>
        <begin position="153"/>
        <end position="177"/>
    </location>
</feature>
<feature type="transmembrane region" description="Helical" evidence="6">
    <location>
        <begin position="12"/>
        <end position="30"/>
    </location>
</feature>
<evidence type="ECO:0000256" key="1">
    <source>
        <dbReference type="ARBA" id="ARBA00004651"/>
    </source>
</evidence>
<keyword evidence="3 6" id="KW-0812">Transmembrane</keyword>
<comment type="subcellular location">
    <subcellularLocation>
        <location evidence="1">Cell membrane</location>
        <topology evidence="1">Multi-pass membrane protein</topology>
    </subcellularLocation>
</comment>
<sequence>MHAVLRSPWLRGAIFGLVLLAWAWFLWGQLDELRHYPWQLGPLPLLISIGWGALYFAGLALGWTLLLRTMEGAAGQVGLLAGSHIWLSTMLARYVPGNIWHIVGRVALAGQLGVSKSHVATSATVEQLLTLMGAALLFGLSLPFWGVGAGAELWLLGLLPLGLIALHPRIFGALLAWAAVRLKRPDLAWPYRYRTMLWLLGAFALANLAAGLALYVLVAALTPVGIALLPFLVGAAALAWALGYLSLLTPSGLGVREAILTTLLAQVVPLPVAIIGSLLHRLALTLGEVVAVGLVVGLRRIG</sequence>
<reference evidence="8" key="1">
    <citation type="submission" date="2017-08" db="EMBL/GenBank/DDBJ databases">
        <authorList>
            <person name="Grouzdev D.S."/>
            <person name="Gaisin V.A."/>
            <person name="Rysina M.S."/>
            <person name="Gorlenko V.M."/>
        </authorList>
    </citation>
    <scope>NUCLEOTIDE SEQUENCE [LARGE SCALE GENOMIC DNA]</scope>
    <source>
        <strain evidence="8">Kir15-3F</strain>
    </source>
</reference>
<feature type="transmembrane region" description="Helical" evidence="6">
    <location>
        <begin position="282"/>
        <end position="301"/>
    </location>
</feature>
<feature type="transmembrane region" description="Helical" evidence="6">
    <location>
        <begin position="224"/>
        <end position="246"/>
    </location>
</feature>
<evidence type="ECO:0000256" key="3">
    <source>
        <dbReference type="ARBA" id="ARBA00022692"/>
    </source>
</evidence>
<feature type="transmembrane region" description="Helical" evidence="6">
    <location>
        <begin position="42"/>
        <end position="66"/>
    </location>
</feature>
<keyword evidence="2" id="KW-1003">Cell membrane</keyword>
<dbReference type="OrthoDB" id="147185at2"/>
<gene>
    <name evidence="7" type="ORF">CJ255_02695</name>
</gene>
<dbReference type="EMBL" id="NQWI01000007">
    <property type="protein sequence ID" value="PDW04578.1"/>
    <property type="molecule type" value="Genomic_DNA"/>
</dbReference>
<feature type="transmembrane region" description="Helical" evidence="6">
    <location>
        <begin position="258"/>
        <end position="276"/>
    </location>
</feature>
<evidence type="ECO:0000256" key="4">
    <source>
        <dbReference type="ARBA" id="ARBA00022989"/>
    </source>
</evidence>
<evidence type="ECO:0000256" key="6">
    <source>
        <dbReference type="SAM" id="Phobius"/>
    </source>
</evidence>
<keyword evidence="5 6" id="KW-0472">Membrane</keyword>
<dbReference type="RefSeq" id="WP_097642561.1">
    <property type="nucleotide sequence ID" value="NZ_NQWI01000007.1"/>
</dbReference>
<dbReference type="Pfam" id="PF03706">
    <property type="entry name" value="LPG_synthase_TM"/>
    <property type="match status" value="1"/>
</dbReference>
<proteinExistence type="predicted"/>
<dbReference type="AlphaFoldDB" id="A0A2A6RNX7"/>
<keyword evidence="4 6" id="KW-1133">Transmembrane helix</keyword>
<accession>A0A2A6RNX7</accession>
<dbReference type="GO" id="GO:0005886">
    <property type="term" value="C:plasma membrane"/>
    <property type="evidence" value="ECO:0007669"/>
    <property type="project" value="UniProtKB-SubCell"/>
</dbReference>